<dbReference type="AlphaFoldDB" id="A0A811MH18"/>
<dbReference type="GO" id="GO:0016491">
    <property type="term" value="F:oxidoreductase activity"/>
    <property type="evidence" value="ECO:0007669"/>
    <property type="project" value="InterPro"/>
</dbReference>
<dbReference type="FunFam" id="1.10.150.120:FF:000006">
    <property type="entry name" value="Aldehyde oxidase"/>
    <property type="match status" value="1"/>
</dbReference>
<dbReference type="InterPro" id="IPR002888">
    <property type="entry name" value="2Fe-2S-bd"/>
</dbReference>
<dbReference type="OrthoDB" id="661604at2759"/>
<dbReference type="GO" id="GO:0051536">
    <property type="term" value="F:iron-sulfur cluster binding"/>
    <property type="evidence" value="ECO:0007669"/>
    <property type="project" value="InterPro"/>
</dbReference>
<dbReference type="Gene3D" id="1.10.150.120">
    <property type="entry name" value="[2Fe-2S]-binding domain"/>
    <property type="match status" value="1"/>
</dbReference>
<dbReference type="InterPro" id="IPR036010">
    <property type="entry name" value="2Fe-2S_ferredoxin-like_sf"/>
</dbReference>
<accession>A0A811MH18</accession>
<evidence type="ECO:0000313" key="2">
    <source>
        <dbReference type="EMBL" id="CAD6206975.1"/>
    </source>
</evidence>
<dbReference type="PANTHER" id="PTHR11908">
    <property type="entry name" value="XANTHINE DEHYDROGENASE"/>
    <property type="match status" value="1"/>
</dbReference>
<name>A0A811MH18_9POAL</name>
<dbReference type="InterPro" id="IPR016208">
    <property type="entry name" value="Ald_Oxase/xanthine_DH-like"/>
</dbReference>
<dbReference type="EMBL" id="CAJGYO010000001">
    <property type="protein sequence ID" value="CAD6206975.1"/>
    <property type="molecule type" value="Genomic_DNA"/>
</dbReference>
<dbReference type="Gene3D" id="3.10.20.30">
    <property type="match status" value="1"/>
</dbReference>
<organism evidence="2 3">
    <name type="scientific">Miscanthus lutarioriparius</name>
    <dbReference type="NCBI Taxonomy" id="422564"/>
    <lineage>
        <taxon>Eukaryota</taxon>
        <taxon>Viridiplantae</taxon>
        <taxon>Streptophyta</taxon>
        <taxon>Embryophyta</taxon>
        <taxon>Tracheophyta</taxon>
        <taxon>Spermatophyta</taxon>
        <taxon>Magnoliopsida</taxon>
        <taxon>Liliopsida</taxon>
        <taxon>Poales</taxon>
        <taxon>Poaceae</taxon>
        <taxon>PACMAD clade</taxon>
        <taxon>Panicoideae</taxon>
        <taxon>Andropogonodae</taxon>
        <taxon>Andropogoneae</taxon>
        <taxon>Saccharinae</taxon>
        <taxon>Miscanthus</taxon>
    </lineage>
</organism>
<dbReference type="InterPro" id="IPR012675">
    <property type="entry name" value="Beta-grasp_dom_sf"/>
</dbReference>
<feature type="domain" description="[2Fe-2S]-binding" evidence="1">
    <location>
        <begin position="110"/>
        <end position="197"/>
    </location>
</feature>
<dbReference type="InterPro" id="IPR036884">
    <property type="entry name" value="2Fe-2S-bd_dom_sf"/>
</dbReference>
<dbReference type="SUPFAM" id="SSF54292">
    <property type="entry name" value="2Fe-2S ferredoxin-like"/>
    <property type="match status" value="1"/>
</dbReference>
<gene>
    <name evidence="2" type="ORF">NCGR_LOCUS4602</name>
</gene>
<evidence type="ECO:0000259" key="1">
    <source>
        <dbReference type="Pfam" id="PF01799"/>
    </source>
</evidence>
<dbReference type="SUPFAM" id="SSF47741">
    <property type="entry name" value="CO dehydrogenase ISP C-domain like"/>
    <property type="match status" value="1"/>
</dbReference>
<reference evidence="2" key="1">
    <citation type="submission" date="2020-10" db="EMBL/GenBank/DDBJ databases">
        <authorList>
            <person name="Han B."/>
            <person name="Lu T."/>
            <person name="Zhao Q."/>
            <person name="Huang X."/>
            <person name="Zhao Y."/>
        </authorList>
    </citation>
    <scope>NUCLEOTIDE SEQUENCE</scope>
</reference>
<evidence type="ECO:0000313" key="3">
    <source>
        <dbReference type="Proteomes" id="UP000604825"/>
    </source>
</evidence>
<dbReference type="Pfam" id="PF01799">
    <property type="entry name" value="Fer2_2"/>
    <property type="match status" value="1"/>
</dbReference>
<keyword evidence="3" id="KW-1185">Reference proteome</keyword>
<dbReference type="GO" id="GO:0005506">
    <property type="term" value="F:iron ion binding"/>
    <property type="evidence" value="ECO:0007669"/>
    <property type="project" value="InterPro"/>
</dbReference>
<protein>
    <recommendedName>
        <fullName evidence="1">[2Fe-2S]-binding domain-containing protein</fullName>
    </recommendedName>
</protein>
<proteinExistence type="predicted"/>
<dbReference type="Proteomes" id="UP000604825">
    <property type="component" value="Unassembled WGS sequence"/>
</dbReference>
<comment type="caution">
    <text evidence="2">The sequence shown here is derived from an EMBL/GenBank/DDBJ whole genome shotgun (WGS) entry which is preliminary data.</text>
</comment>
<dbReference type="PANTHER" id="PTHR11908:SF143">
    <property type="entry name" value="INDOLE-3-ACETALDEHYDE OXIDASE"/>
    <property type="match status" value="1"/>
</dbReference>
<sequence length="286" mass="30507">MGKEAEAAVSSTVVLAVNGKRYEAAGVAPSTSLLEFLRTQTPVTGPKLGCGEDKRAKVIPLLQFHIVASRCGACVVLISKYDPAMNEVTEFSASSCLTLLHSVDRCSVTTSEGIGNTRDGYHPVQQRLSGFHASQCGFCTPGMCMSIFSALVKADKKSDRPAPPAGFSKITSSEAEKAVSGNLCRCTGYRPIVDACKSFTSDVDLEDLGLNCFWKKGDEPAEVSKLPGYNSGAICTFPEFLKSEIKSTLKQEKDVPLQSPTTAGTILRALKSFTGCFIPTGLMKIL</sequence>